<sequence>MRRLIITPLAVFSLTVSLQANSRWLNLYIPEFDNLRNDPSVAWLSSGFVDILSKKFTELDGVRVFGRPALEKILQDKTVLLTQRAGTDNILVMGTYSRDLDQVTVNAQIINVSNWAELGMVRTVGSMTNITIMGNDLFAKLSEGLKERLPSSPKADELYPLGGGYSDAPEMNRQTKEVGESIDHALEGLEKAMDIFIGARGVEKGTVTSHGKFSRELNFGTKETPSEPATKEAMMLEEILELVAANPYGVQIGEPKVEVDPESKGKTVFLSLPVKYSLKENLISDMLRSLPYTGVRQEGTLTTIEFARNKFPISSELSNRITKGEFRVVPVVQFLGQNGKVHTAILDS</sequence>
<name>A0A381ZAT6_9ZZZZ</name>
<proteinExistence type="predicted"/>
<accession>A0A381ZAT6</accession>
<organism evidence="1">
    <name type="scientific">marine metagenome</name>
    <dbReference type="NCBI Taxonomy" id="408172"/>
    <lineage>
        <taxon>unclassified sequences</taxon>
        <taxon>metagenomes</taxon>
        <taxon>ecological metagenomes</taxon>
    </lineage>
</organism>
<evidence type="ECO:0000313" key="1">
    <source>
        <dbReference type="EMBL" id="SVA86234.1"/>
    </source>
</evidence>
<feature type="non-terminal residue" evidence="1">
    <location>
        <position position="348"/>
    </location>
</feature>
<gene>
    <name evidence="1" type="ORF">METZ01_LOCUS139088</name>
</gene>
<protein>
    <recommendedName>
        <fullName evidence="2">FlgO domain-containing protein</fullName>
    </recommendedName>
</protein>
<reference evidence="1" key="1">
    <citation type="submission" date="2018-05" db="EMBL/GenBank/DDBJ databases">
        <authorList>
            <person name="Lanie J.A."/>
            <person name="Ng W.-L."/>
            <person name="Kazmierczak K.M."/>
            <person name="Andrzejewski T.M."/>
            <person name="Davidsen T.M."/>
            <person name="Wayne K.J."/>
            <person name="Tettelin H."/>
            <person name="Glass J.I."/>
            <person name="Rusch D."/>
            <person name="Podicherti R."/>
            <person name="Tsui H.-C.T."/>
            <person name="Winkler M.E."/>
        </authorList>
    </citation>
    <scope>NUCLEOTIDE SEQUENCE</scope>
</reference>
<dbReference type="AlphaFoldDB" id="A0A381ZAT6"/>
<evidence type="ECO:0008006" key="2">
    <source>
        <dbReference type="Google" id="ProtNLM"/>
    </source>
</evidence>
<dbReference type="EMBL" id="UINC01020565">
    <property type="protein sequence ID" value="SVA86234.1"/>
    <property type="molecule type" value="Genomic_DNA"/>
</dbReference>